<evidence type="ECO:0000256" key="1">
    <source>
        <dbReference type="SAM" id="Phobius"/>
    </source>
</evidence>
<gene>
    <name evidence="2" type="ORF">EYF80_025973</name>
</gene>
<dbReference type="EMBL" id="SRLO01000266">
    <property type="protein sequence ID" value="TNN63771.1"/>
    <property type="molecule type" value="Genomic_DNA"/>
</dbReference>
<name>A0A4Z2HDT5_9TELE</name>
<sequence>MADTAPMGFLPLCSAGWEEAPSSEVPRRKPPPVRLKRRQILVVRFCPLRMKLRRRAELRPRLLLHVLLYDQPALLQKLFAGRAHYRDPRSETQRRFLRYPIGLFVLLLLPLVFIICQRALVVPLQLDLIVPPPVALGHAFPPFALSGVLLLVPASSVELRLPVFGLRNYFLWPDSIVVVRPRPLVFVFRPRQSVRLQMSRGGHFLFILLFLLRVLQSFFLLVVVLFVV</sequence>
<dbReference type="Proteomes" id="UP000314294">
    <property type="component" value="Unassembled WGS sequence"/>
</dbReference>
<proteinExistence type="predicted"/>
<feature type="transmembrane region" description="Helical" evidence="1">
    <location>
        <begin position="140"/>
        <end position="159"/>
    </location>
</feature>
<keyword evidence="1" id="KW-0812">Transmembrane</keyword>
<feature type="transmembrane region" description="Helical" evidence="1">
    <location>
        <begin position="204"/>
        <end position="227"/>
    </location>
</feature>
<evidence type="ECO:0000313" key="3">
    <source>
        <dbReference type="Proteomes" id="UP000314294"/>
    </source>
</evidence>
<organism evidence="2 3">
    <name type="scientific">Liparis tanakae</name>
    <name type="common">Tanaka's snailfish</name>
    <dbReference type="NCBI Taxonomy" id="230148"/>
    <lineage>
        <taxon>Eukaryota</taxon>
        <taxon>Metazoa</taxon>
        <taxon>Chordata</taxon>
        <taxon>Craniata</taxon>
        <taxon>Vertebrata</taxon>
        <taxon>Euteleostomi</taxon>
        <taxon>Actinopterygii</taxon>
        <taxon>Neopterygii</taxon>
        <taxon>Teleostei</taxon>
        <taxon>Neoteleostei</taxon>
        <taxon>Acanthomorphata</taxon>
        <taxon>Eupercaria</taxon>
        <taxon>Perciformes</taxon>
        <taxon>Cottioidei</taxon>
        <taxon>Cottales</taxon>
        <taxon>Liparidae</taxon>
        <taxon>Liparis</taxon>
    </lineage>
</organism>
<keyword evidence="3" id="KW-1185">Reference proteome</keyword>
<comment type="caution">
    <text evidence="2">The sequence shown here is derived from an EMBL/GenBank/DDBJ whole genome shotgun (WGS) entry which is preliminary data.</text>
</comment>
<protein>
    <submittedName>
        <fullName evidence="2">Uncharacterized protein</fullName>
    </submittedName>
</protein>
<feature type="transmembrane region" description="Helical" evidence="1">
    <location>
        <begin position="96"/>
        <end position="120"/>
    </location>
</feature>
<keyword evidence="1" id="KW-0472">Membrane</keyword>
<accession>A0A4Z2HDT5</accession>
<keyword evidence="1" id="KW-1133">Transmembrane helix</keyword>
<dbReference type="AlphaFoldDB" id="A0A4Z2HDT5"/>
<evidence type="ECO:0000313" key="2">
    <source>
        <dbReference type="EMBL" id="TNN63771.1"/>
    </source>
</evidence>
<reference evidence="2 3" key="1">
    <citation type="submission" date="2019-03" db="EMBL/GenBank/DDBJ databases">
        <title>First draft genome of Liparis tanakae, snailfish: a comprehensive survey of snailfish specific genes.</title>
        <authorList>
            <person name="Kim W."/>
            <person name="Song I."/>
            <person name="Jeong J.-H."/>
            <person name="Kim D."/>
            <person name="Kim S."/>
            <person name="Ryu S."/>
            <person name="Song J.Y."/>
            <person name="Lee S.K."/>
        </authorList>
    </citation>
    <scope>NUCLEOTIDE SEQUENCE [LARGE SCALE GENOMIC DNA]</scope>
    <source>
        <tissue evidence="2">Muscle</tissue>
    </source>
</reference>